<protein>
    <submittedName>
        <fullName evidence="1">Uncharacterized protein</fullName>
    </submittedName>
</protein>
<gene>
    <name evidence="1" type="ORF">PILCRDRAFT_511826</name>
</gene>
<reference evidence="2" key="2">
    <citation type="submission" date="2015-01" db="EMBL/GenBank/DDBJ databases">
        <title>Evolutionary Origins and Diversification of the Mycorrhizal Mutualists.</title>
        <authorList>
            <consortium name="DOE Joint Genome Institute"/>
            <consortium name="Mycorrhizal Genomics Consortium"/>
            <person name="Kohler A."/>
            <person name="Kuo A."/>
            <person name="Nagy L.G."/>
            <person name="Floudas D."/>
            <person name="Copeland A."/>
            <person name="Barry K.W."/>
            <person name="Cichocki N."/>
            <person name="Veneault-Fourrey C."/>
            <person name="LaButti K."/>
            <person name="Lindquist E.A."/>
            <person name="Lipzen A."/>
            <person name="Lundell T."/>
            <person name="Morin E."/>
            <person name="Murat C."/>
            <person name="Riley R."/>
            <person name="Ohm R."/>
            <person name="Sun H."/>
            <person name="Tunlid A."/>
            <person name="Henrissat B."/>
            <person name="Grigoriev I.V."/>
            <person name="Hibbett D.S."/>
            <person name="Martin F."/>
        </authorList>
    </citation>
    <scope>NUCLEOTIDE SEQUENCE [LARGE SCALE GENOMIC DNA]</scope>
    <source>
        <strain evidence="2">F 1598</strain>
    </source>
</reference>
<dbReference type="EMBL" id="KN833001">
    <property type="protein sequence ID" value="KIM81074.1"/>
    <property type="molecule type" value="Genomic_DNA"/>
</dbReference>
<evidence type="ECO:0000313" key="1">
    <source>
        <dbReference type="EMBL" id="KIM81074.1"/>
    </source>
</evidence>
<dbReference type="InParanoid" id="A0A0C3FMR4"/>
<keyword evidence="2" id="KW-1185">Reference proteome</keyword>
<sequence>MREKQSEPYVESKQRPQNSKFILRLCPRRALEVVGNFCDILSGEYHRMTRIMKVAAIKGVMSILHTLVRVTCKRTHNLWSLGLPRRCLRCLLARYGIPSPQRRLR</sequence>
<reference evidence="1 2" key="1">
    <citation type="submission" date="2014-04" db="EMBL/GenBank/DDBJ databases">
        <authorList>
            <consortium name="DOE Joint Genome Institute"/>
            <person name="Kuo A."/>
            <person name="Tarkka M."/>
            <person name="Buscot F."/>
            <person name="Kohler A."/>
            <person name="Nagy L.G."/>
            <person name="Floudas D."/>
            <person name="Copeland A."/>
            <person name="Barry K.W."/>
            <person name="Cichocki N."/>
            <person name="Veneault-Fourrey C."/>
            <person name="LaButti K."/>
            <person name="Lindquist E.A."/>
            <person name="Lipzen A."/>
            <person name="Lundell T."/>
            <person name="Morin E."/>
            <person name="Murat C."/>
            <person name="Sun H."/>
            <person name="Tunlid A."/>
            <person name="Henrissat B."/>
            <person name="Grigoriev I.V."/>
            <person name="Hibbett D.S."/>
            <person name="Martin F."/>
            <person name="Nordberg H.P."/>
            <person name="Cantor M.N."/>
            <person name="Hua S.X."/>
        </authorList>
    </citation>
    <scope>NUCLEOTIDE SEQUENCE [LARGE SCALE GENOMIC DNA]</scope>
    <source>
        <strain evidence="1 2">F 1598</strain>
    </source>
</reference>
<dbReference type="HOGENOM" id="CLU_2237617_0_0_1"/>
<evidence type="ECO:0000313" key="2">
    <source>
        <dbReference type="Proteomes" id="UP000054166"/>
    </source>
</evidence>
<dbReference type="AlphaFoldDB" id="A0A0C3FMR4"/>
<accession>A0A0C3FMR4</accession>
<organism evidence="1 2">
    <name type="scientific">Piloderma croceum (strain F 1598)</name>
    <dbReference type="NCBI Taxonomy" id="765440"/>
    <lineage>
        <taxon>Eukaryota</taxon>
        <taxon>Fungi</taxon>
        <taxon>Dikarya</taxon>
        <taxon>Basidiomycota</taxon>
        <taxon>Agaricomycotina</taxon>
        <taxon>Agaricomycetes</taxon>
        <taxon>Agaricomycetidae</taxon>
        <taxon>Atheliales</taxon>
        <taxon>Atheliaceae</taxon>
        <taxon>Piloderma</taxon>
    </lineage>
</organism>
<dbReference type="Proteomes" id="UP000054166">
    <property type="component" value="Unassembled WGS sequence"/>
</dbReference>
<name>A0A0C3FMR4_PILCF</name>
<proteinExistence type="predicted"/>